<dbReference type="InterPro" id="IPR000843">
    <property type="entry name" value="HTH_LacI"/>
</dbReference>
<dbReference type="InterPro" id="IPR010982">
    <property type="entry name" value="Lambda_DNA-bd_dom_sf"/>
</dbReference>
<evidence type="ECO:0000256" key="1">
    <source>
        <dbReference type="ARBA" id="ARBA00023015"/>
    </source>
</evidence>
<keyword evidence="1" id="KW-0805">Transcription regulation</keyword>
<reference evidence="5 6" key="1">
    <citation type="journal article" date="2020" name="Int. J. Syst. Evol. Microbiol.">
        <title>Reclassification of Streptomyces castelarensis and Streptomyces sporoclivatus as later heterotypic synonyms of Streptomyces antimycoticus.</title>
        <authorList>
            <person name="Komaki H."/>
            <person name="Tamura T."/>
        </authorList>
    </citation>
    <scope>NUCLEOTIDE SEQUENCE [LARGE SCALE GENOMIC DNA]</scope>
    <source>
        <strain evidence="5 6">NBRC 100767</strain>
    </source>
</reference>
<dbReference type="Proteomes" id="UP000463951">
    <property type="component" value="Chromosome"/>
</dbReference>
<gene>
    <name evidence="5" type="ORF">SSPO_004140</name>
</gene>
<evidence type="ECO:0000256" key="2">
    <source>
        <dbReference type="ARBA" id="ARBA00023125"/>
    </source>
</evidence>
<dbReference type="GO" id="GO:0003700">
    <property type="term" value="F:DNA-binding transcription factor activity"/>
    <property type="evidence" value="ECO:0007669"/>
    <property type="project" value="TreeGrafter"/>
</dbReference>
<dbReference type="Gene3D" id="1.10.260.40">
    <property type="entry name" value="lambda repressor-like DNA-binding domains"/>
    <property type="match status" value="1"/>
</dbReference>
<accession>A0A499ULQ4</accession>
<dbReference type="PROSITE" id="PS50932">
    <property type="entry name" value="HTH_LACI_2"/>
    <property type="match status" value="1"/>
</dbReference>
<sequence>MASSETGSRRVTIDDVARIAGVSRQTVSRALNDKGEIGVFTKQRVLDAALELGYRPSRFARGSSGKTRSASGS</sequence>
<dbReference type="PANTHER" id="PTHR30146:SF109">
    <property type="entry name" value="HTH-TYPE TRANSCRIPTIONAL REGULATOR GALS"/>
    <property type="match status" value="1"/>
</dbReference>
<name>A0A499ULQ4_9ACTN</name>
<proteinExistence type="predicted"/>
<keyword evidence="3" id="KW-0804">Transcription</keyword>
<evidence type="ECO:0000313" key="6">
    <source>
        <dbReference type="Proteomes" id="UP000463951"/>
    </source>
</evidence>
<organism evidence="5 6">
    <name type="scientific">Streptomyces antimycoticus</name>
    <dbReference type="NCBI Taxonomy" id="68175"/>
    <lineage>
        <taxon>Bacteria</taxon>
        <taxon>Bacillati</taxon>
        <taxon>Actinomycetota</taxon>
        <taxon>Actinomycetes</taxon>
        <taxon>Kitasatosporales</taxon>
        <taxon>Streptomycetaceae</taxon>
        <taxon>Streptomyces</taxon>
        <taxon>Streptomyces violaceusniger group</taxon>
    </lineage>
</organism>
<dbReference type="GO" id="GO:0000976">
    <property type="term" value="F:transcription cis-regulatory region binding"/>
    <property type="evidence" value="ECO:0007669"/>
    <property type="project" value="TreeGrafter"/>
</dbReference>
<dbReference type="Pfam" id="PF00356">
    <property type="entry name" value="LacI"/>
    <property type="match status" value="1"/>
</dbReference>
<dbReference type="SMART" id="SM00354">
    <property type="entry name" value="HTH_LACI"/>
    <property type="match status" value="1"/>
</dbReference>
<dbReference type="SUPFAM" id="SSF47413">
    <property type="entry name" value="lambda repressor-like DNA-binding domains"/>
    <property type="match status" value="1"/>
</dbReference>
<evidence type="ECO:0000259" key="4">
    <source>
        <dbReference type="PROSITE" id="PS50932"/>
    </source>
</evidence>
<protein>
    <recommendedName>
        <fullName evidence="4">HTH lacI-type domain-containing protein</fullName>
    </recommendedName>
</protein>
<feature type="domain" description="HTH lacI-type" evidence="4">
    <location>
        <begin position="11"/>
        <end position="65"/>
    </location>
</feature>
<evidence type="ECO:0000313" key="5">
    <source>
        <dbReference type="EMBL" id="BBJ37696.1"/>
    </source>
</evidence>
<keyword evidence="2" id="KW-0238">DNA-binding</keyword>
<dbReference type="PANTHER" id="PTHR30146">
    <property type="entry name" value="LACI-RELATED TRANSCRIPTIONAL REPRESSOR"/>
    <property type="match status" value="1"/>
</dbReference>
<dbReference type="PROSITE" id="PS00356">
    <property type="entry name" value="HTH_LACI_1"/>
    <property type="match status" value="1"/>
</dbReference>
<dbReference type="EMBL" id="AP019620">
    <property type="protein sequence ID" value="BBJ37696.1"/>
    <property type="molecule type" value="Genomic_DNA"/>
</dbReference>
<dbReference type="AlphaFoldDB" id="A0A499ULQ4"/>
<dbReference type="CDD" id="cd01392">
    <property type="entry name" value="HTH_LacI"/>
    <property type="match status" value="1"/>
</dbReference>
<evidence type="ECO:0000256" key="3">
    <source>
        <dbReference type="ARBA" id="ARBA00023163"/>
    </source>
</evidence>
<dbReference type="PRINTS" id="PR00036">
    <property type="entry name" value="HTHLACI"/>
</dbReference>